<dbReference type="PANTHER" id="PTHR30036">
    <property type="entry name" value="D-XYLOSE-BINDING PERIPLASMIC PROTEIN"/>
    <property type="match status" value="1"/>
</dbReference>
<keyword evidence="2" id="KW-0813">Transport</keyword>
<evidence type="ECO:0000256" key="2">
    <source>
        <dbReference type="ARBA" id="ARBA00022448"/>
    </source>
</evidence>
<dbReference type="InterPro" id="IPR044085">
    <property type="entry name" value="MglB-like_PBP1"/>
</dbReference>
<keyword evidence="5 11" id="KW-0732">Signal</keyword>
<proteinExistence type="predicted"/>
<evidence type="ECO:0000256" key="1">
    <source>
        <dbReference type="ARBA" id="ARBA00004196"/>
    </source>
</evidence>
<evidence type="ECO:0000256" key="7">
    <source>
        <dbReference type="ARBA" id="ARBA00022837"/>
    </source>
</evidence>
<dbReference type="Gene3D" id="3.40.50.2300">
    <property type="match status" value="2"/>
</dbReference>
<feature type="region of interest" description="Disordered" evidence="10">
    <location>
        <begin position="26"/>
        <end position="46"/>
    </location>
</feature>
<protein>
    <recommendedName>
        <fullName evidence="9">D-galactose/methyl-galactoside binding periplasmic protein MglB</fullName>
    </recommendedName>
</protein>
<dbReference type="CDD" id="cd01539">
    <property type="entry name" value="PBP1_GGBP"/>
    <property type="match status" value="1"/>
</dbReference>
<evidence type="ECO:0000256" key="9">
    <source>
        <dbReference type="ARBA" id="ARBA00034344"/>
    </source>
</evidence>
<keyword evidence="6" id="KW-0574">Periplasm</keyword>
<dbReference type="Proteomes" id="UP000596929">
    <property type="component" value="Unassembled WGS sequence"/>
</dbReference>
<evidence type="ECO:0000313" key="14">
    <source>
        <dbReference type="Proteomes" id="UP000596929"/>
    </source>
</evidence>
<comment type="subunit">
    <text evidence="8">The ABC transporter complex is composed of one ATP-binding protein (MglA), two transmembrane proteins (MglC) and a solute-binding protein (MglB).</text>
</comment>
<dbReference type="SUPFAM" id="SSF53822">
    <property type="entry name" value="Periplasmic binding protein-like I"/>
    <property type="match status" value="1"/>
</dbReference>
<evidence type="ECO:0000313" key="13">
    <source>
        <dbReference type="EMBL" id="MBC5631122.1"/>
    </source>
</evidence>
<dbReference type="EMBL" id="JACOOO010000052">
    <property type="protein sequence ID" value="MBC5631122.1"/>
    <property type="molecule type" value="Genomic_DNA"/>
</dbReference>
<evidence type="ECO:0000256" key="10">
    <source>
        <dbReference type="SAM" id="MobiDB-lite"/>
    </source>
</evidence>
<keyword evidence="4" id="KW-0479">Metal-binding</keyword>
<name>A0ABR7DJH0_9CLOT</name>
<gene>
    <name evidence="13" type="ORF">H8S20_20080</name>
</gene>
<comment type="caution">
    <text evidence="13">The sequence shown here is derived from an EMBL/GenBank/DDBJ whole genome shotgun (WGS) entry which is preliminary data.</text>
</comment>
<feature type="signal peptide" evidence="11">
    <location>
        <begin position="1"/>
        <end position="22"/>
    </location>
</feature>
<keyword evidence="14" id="KW-1185">Reference proteome</keyword>
<sequence length="358" mass="39021">MKKVKKLVALAVASIMVMGVLTGCGSSNESSDKGGENTTTETGDQDTAEKTIKVGVCLYKFDDTYISTVRQNLTKIQEENKGKVEFEFFDGKGDQSVQNDMIDTLLQKNYDLLMVNLVDIGAGQTVVDKIKTSGVPVVLFNREPSVDVIKSYEDAVFVGTNASEAGVMQGKILSDLWNANKDAIDKNKDGVMQYVMFQGEPDNPEAVARTKYSVETIEEASIKTEKLELQPCNWQQDLAQTTMEAWLANHGDKIEVVIANNDGMALGAVAALQNQGYNKGDESKFIPVVGVDAVDAAKDYIEKGYMTGSVLQDAEGMAKALYEIGMNLAQDKSAIDGTSYEFDDTGVSVRIPYQPYVK</sequence>
<dbReference type="InterPro" id="IPR025997">
    <property type="entry name" value="SBP_2_dom"/>
</dbReference>
<reference evidence="13 14" key="1">
    <citation type="submission" date="2020-08" db="EMBL/GenBank/DDBJ databases">
        <title>Genome public.</title>
        <authorList>
            <person name="Liu C."/>
            <person name="Sun Q."/>
        </authorList>
    </citation>
    <scope>NUCLEOTIDE SEQUENCE [LARGE SCALE GENOMIC DNA]</scope>
    <source>
        <strain evidence="13 14">NSJ-6</strain>
    </source>
</reference>
<dbReference type="RefSeq" id="WP_032118003.1">
    <property type="nucleotide sequence ID" value="NZ_JACOOO010000052.1"/>
</dbReference>
<keyword evidence="3" id="KW-0762">Sugar transport</keyword>
<evidence type="ECO:0000256" key="3">
    <source>
        <dbReference type="ARBA" id="ARBA00022597"/>
    </source>
</evidence>
<dbReference type="PROSITE" id="PS51257">
    <property type="entry name" value="PROKAR_LIPOPROTEIN"/>
    <property type="match status" value="1"/>
</dbReference>
<organism evidence="13 14">
    <name type="scientific">Clostridium hominis</name>
    <dbReference type="NCBI Taxonomy" id="2763036"/>
    <lineage>
        <taxon>Bacteria</taxon>
        <taxon>Bacillati</taxon>
        <taxon>Bacillota</taxon>
        <taxon>Clostridia</taxon>
        <taxon>Eubacteriales</taxon>
        <taxon>Clostridiaceae</taxon>
        <taxon>Clostridium</taxon>
    </lineage>
</organism>
<dbReference type="InterPro" id="IPR050555">
    <property type="entry name" value="Bact_Solute-Bind_Prot2"/>
</dbReference>
<evidence type="ECO:0000256" key="8">
    <source>
        <dbReference type="ARBA" id="ARBA00034323"/>
    </source>
</evidence>
<dbReference type="Pfam" id="PF13407">
    <property type="entry name" value="Peripla_BP_4"/>
    <property type="match status" value="1"/>
</dbReference>
<evidence type="ECO:0000256" key="5">
    <source>
        <dbReference type="ARBA" id="ARBA00022729"/>
    </source>
</evidence>
<dbReference type="InterPro" id="IPR028082">
    <property type="entry name" value="Peripla_BP_I"/>
</dbReference>
<evidence type="ECO:0000256" key="6">
    <source>
        <dbReference type="ARBA" id="ARBA00022764"/>
    </source>
</evidence>
<evidence type="ECO:0000256" key="11">
    <source>
        <dbReference type="SAM" id="SignalP"/>
    </source>
</evidence>
<dbReference type="PANTHER" id="PTHR30036:SF2">
    <property type="entry name" value="D-GALACTOSE_METHYL-GALACTOSIDE BINDING PERIPLASMIC PROTEIN MGLB"/>
    <property type="match status" value="1"/>
</dbReference>
<evidence type="ECO:0000259" key="12">
    <source>
        <dbReference type="Pfam" id="PF13407"/>
    </source>
</evidence>
<feature type="domain" description="Periplasmic binding protein" evidence="12">
    <location>
        <begin position="54"/>
        <end position="332"/>
    </location>
</feature>
<feature type="chain" id="PRO_5047091354" description="D-galactose/methyl-galactoside binding periplasmic protein MglB" evidence="11">
    <location>
        <begin position="23"/>
        <end position="358"/>
    </location>
</feature>
<evidence type="ECO:0000256" key="4">
    <source>
        <dbReference type="ARBA" id="ARBA00022723"/>
    </source>
</evidence>
<keyword evidence="7" id="KW-0106">Calcium</keyword>
<comment type="subcellular location">
    <subcellularLocation>
        <location evidence="1">Cell envelope</location>
    </subcellularLocation>
</comment>
<accession>A0ABR7DJH0</accession>